<protein>
    <submittedName>
        <fullName evidence="1">Uncharacterized protein</fullName>
    </submittedName>
</protein>
<sequence>MSIWPELPRMMITSIIWKDQDYLKMEDIVLHVFNTLCFFSKMKPTLRSRFPWDRMKLNRQLVIQYARHRAVLGAKFHSPCRLE</sequence>
<evidence type="ECO:0000313" key="2">
    <source>
        <dbReference type="Proteomes" id="UP001164929"/>
    </source>
</evidence>
<reference evidence="1" key="1">
    <citation type="journal article" date="2023" name="Mol. Ecol. Resour.">
        <title>Chromosome-level genome assembly of a triploid poplar Populus alba 'Berolinensis'.</title>
        <authorList>
            <person name="Chen S."/>
            <person name="Yu Y."/>
            <person name="Wang X."/>
            <person name="Wang S."/>
            <person name="Zhang T."/>
            <person name="Zhou Y."/>
            <person name="He R."/>
            <person name="Meng N."/>
            <person name="Wang Y."/>
            <person name="Liu W."/>
            <person name="Liu Z."/>
            <person name="Liu J."/>
            <person name="Guo Q."/>
            <person name="Huang H."/>
            <person name="Sederoff R.R."/>
            <person name="Wang G."/>
            <person name="Qu G."/>
            <person name="Chen S."/>
        </authorList>
    </citation>
    <scope>NUCLEOTIDE SEQUENCE</scope>
    <source>
        <strain evidence="1">SC-2020</strain>
    </source>
</reference>
<dbReference type="Proteomes" id="UP001164929">
    <property type="component" value="Chromosome 3"/>
</dbReference>
<organism evidence="1 2">
    <name type="scientific">Populus alba x Populus x berolinensis</name>
    <dbReference type="NCBI Taxonomy" id="444605"/>
    <lineage>
        <taxon>Eukaryota</taxon>
        <taxon>Viridiplantae</taxon>
        <taxon>Streptophyta</taxon>
        <taxon>Embryophyta</taxon>
        <taxon>Tracheophyta</taxon>
        <taxon>Spermatophyta</taxon>
        <taxon>Magnoliopsida</taxon>
        <taxon>eudicotyledons</taxon>
        <taxon>Gunneridae</taxon>
        <taxon>Pentapetalae</taxon>
        <taxon>rosids</taxon>
        <taxon>fabids</taxon>
        <taxon>Malpighiales</taxon>
        <taxon>Salicaceae</taxon>
        <taxon>Saliceae</taxon>
        <taxon>Populus</taxon>
    </lineage>
</organism>
<dbReference type="AlphaFoldDB" id="A0AAD6RAI3"/>
<accession>A0AAD6RAI3</accession>
<dbReference type="EMBL" id="JAQIZT010000003">
    <property type="protein sequence ID" value="KAJ7005385.1"/>
    <property type="molecule type" value="Genomic_DNA"/>
</dbReference>
<proteinExistence type="predicted"/>
<comment type="caution">
    <text evidence="1">The sequence shown here is derived from an EMBL/GenBank/DDBJ whole genome shotgun (WGS) entry which is preliminary data.</text>
</comment>
<gene>
    <name evidence="1" type="ORF">NC653_010017</name>
</gene>
<evidence type="ECO:0000313" key="1">
    <source>
        <dbReference type="EMBL" id="KAJ7005385.1"/>
    </source>
</evidence>
<keyword evidence="2" id="KW-1185">Reference proteome</keyword>
<name>A0AAD6RAI3_9ROSI</name>